<dbReference type="EMBL" id="JAOCGG010000024">
    <property type="protein sequence ID" value="MDH1631208.1"/>
    <property type="molecule type" value="Genomic_DNA"/>
</dbReference>
<sequence>MKYTEEIVNTYLAPRTKITVDGTEGEYVGADQSTLTLKIAGQQLKLAFTDIKHIPDIERKKEYLERYSQRLLKAGAIEVPAECWSTLTHSSGLILAARPREGKCFLLGYVTGSASAEEFVFHLETKREGALYKKLKETYDPDSKWGWWDGLHYDFAFISHVYLLSPAIPGNASAPQCLGFADSATKLASFIQHSTPSAYAMLLPESGVTIAVQHLGSDATQVENPEQFAPCTALDIQQTKLDFDAHRSAWLGALSLANPFSRRFTFRYFLEDGTFSTHYARATLCTAIARLPDKSAWFKATLYGPHYLTIEQQSDLLLLPAPTEGFLELGSNTPIANRTSYQTPALLTVLPVLEEGDTTSQAPASFKTRLLILPAILPAGETALRCDEIALLHLYVSDSGEQAQLRERSEEIIEGYTHRGQIIADVHQTLPAQLYDLVEKHCDLTNITLSLYDTLVVRESAQSGFLDSALPGWALPVPPRVFNWSDALDGSLDDWLPDTVGFDYITRATATDIWTSPSYLLADRPLAIGETLTVFAQDIRTGSIVEKIALKADEQSFQRDRWPNELKKRVNASLSRFGAHIQIASDAASPLGISQDVPDSSAFTTMNDEQRSTVDRLWCHGSGLRITSTTPFMANLVCALPLPVTDLQPNTRLCVQVRDSATLRLLENHMFTPADEHVQAHQWSQSLCHYLNNNSEWLRAGQLLAPSAWVVPRAVNNAIWIPQESDLSVTIQPVQWQRYAAFSATNAFENGQRMVLHVHDLATGEPMPGSPLAFTPSAEQCPKTAWPYALANALINSPLADYLRLGNADEPGTGELPAGVTEGAWWTPDLAMRIWFDDPQGQALDWQVVTNDDGEPIVLSSLYQASHGAVEMILKDRQTQMVWEYLPYNPEVQGQAHDKASWMHGLYNWFRSQGQRCVAIAVDQPKANQWDGVETDSEAWRLWLPRQADLEISLRSVPTTPAQVPGQWPYELGYPKTLTPGNEYLIKAKDAHTGAALPGSPVTFTATEANKSQQQWTVELTAALNGMAWGKDLSIDCSEHGYSLHLRNPSSEVLVSLDPAMLQYPWKQATHSDSRKPIDPGEWYVTPSTAIVITSTRSTAYGRPDQWIYVPASNSSVTDKISWLRGLFNALYCQTKKAGLNYITVSSEKPGHGIWDMTDPASCKIWLAQGSGRLIIEHLSDGPVPVTRTATHLPDFCDPYLVSDRLIRQGCFLAANIEWFNCLDHNRWQAPLRSRYLDPVIEVPKAIVRELAGLTRTNDRLGSMEDDAKLVFIRQAMTSGNLHGRLQALPALHTNADLSKELATRDESTFEQALHYRLSLDDGRELSEPCRWLIAFDQSVHSLQTPQCSGRELSVAVSTATGSVVFRLRLLADVFAAGVRLLSCHVEDDNTLSLGLHLPDCPVWPSVGASEPTPLAWADFTTDETLTQGGRLVSIVPPLRGQAFLPEDTLCADYSNTVQSEPYDVSGAVENGVDPRTGLFHAHYPIATLQGVEGLGPVVELNIHYSARRANEGALGDGWALRFSSFDNRLRILTLATGQTIQLTATEVYQLCKEPEKVLDKGFCRLSHGVAESNLDTKLTCLRSLTVTYLSHRVEVLAKPEKHDGKEASEAYREAIKSRLNHVKKNLTHWIDKEDLTSAQIDSYKVSRTGIEESLRDTSRKAFILTTKSITSPQGGCLELAWEGWEGHVRLLSVKSAETCLLRAEHEQPLRSGRYSSTFHIWPDTVEAYQVSLNIEDCLLRTLTRRADEASAAIQQVKYSYQRDKALDRVLCAIWEEDGSLEAVSYEPQVPRREPKQPATPLDGALDDNPMDAPGPDLDYYRFKDEEFSVPLPRVARHTLVPGAGQPTISHRWRWNDYVHPFSFVKGNFTSTETLEAHPTASAPYTQRIWGVKNGLELPLAVIEETPGALRRTTTNTYPDSIDVADSRVRSLLLSQPIATEIAYEDLSPKANKEAQP</sequence>
<accession>A0AA42RVX7</accession>
<evidence type="ECO:0000313" key="2">
    <source>
        <dbReference type="EMBL" id="MDH1631208.1"/>
    </source>
</evidence>
<organism evidence="2 3">
    <name type="scientific">Pseudomonas mosselii</name>
    <dbReference type="NCBI Taxonomy" id="78327"/>
    <lineage>
        <taxon>Bacteria</taxon>
        <taxon>Pseudomonadati</taxon>
        <taxon>Pseudomonadota</taxon>
        <taxon>Gammaproteobacteria</taxon>
        <taxon>Pseudomonadales</taxon>
        <taxon>Pseudomonadaceae</taxon>
        <taxon>Pseudomonas</taxon>
    </lineage>
</organism>
<evidence type="ECO:0000256" key="1">
    <source>
        <dbReference type="SAM" id="MobiDB-lite"/>
    </source>
</evidence>
<protein>
    <submittedName>
        <fullName evidence="2">Uncharacterized protein</fullName>
    </submittedName>
</protein>
<dbReference type="Gene3D" id="3.30.70.2150">
    <property type="match status" value="1"/>
</dbReference>
<name>A0AA42RVX7_9PSED</name>
<comment type="caution">
    <text evidence="2">The sequence shown here is derived from an EMBL/GenBank/DDBJ whole genome shotgun (WGS) entry which is preliminary data.</text>
</comment>
<dbReference type="Proteomes" id="UP001160882">
    <property type="component" value="Unassembled WGS sequence"/>
</dbReference>
<evidence type="ECO:0000313" key="3">
    <source>
        <dbReference type="Proteomes" id="UP001160882"/>
    </source>
</evidence>
<gene>
    <name evidence="2" type="ORF">N5I14_13240</name>
</gene>
<proteinExistence type="predicted"/>
<reference evidence="2" key="1">
    <citation type="submission" date="2022-09" db="EMBL/GenBank/DDBJ databases">
        <title>Intensive care unit water sources are persistently colonized with multi-drug resistant bacteria and are the site of extensive horizontal gene transfer of antibiotic resistance genes.</title>
        <authorList>
            <person name="Diorio-Toth L."/>
        </authorList>
    </citation>
    <scope>NUCLEOTIDE SEQUENCE</scope>
    <source>
        <strain evidence="2">GD03782</strain>
    </source>
</reference>
<feature type="region of interest" description="Disordered" evidence="1">
    <location>
        <begin position="1785"/>
        <end position="1810"/>
    </location>
</feature>
<dbReference type="RefSeq" id="WP_280082139.1">
    <property type="nucleotide sequence ID" value="NZ_JAOCGG010000024.1"/>
</dbReference>